<proteinExistence type="predicted"/>
<dbReference type="OrthoDB" id="2355984at2759"/>
<organism evidence="1 2">
    <name type="scientific">Gigaspora rosea</name>
    <dbReference type="NCBI Taxonomy" id="44941"/>
    <lineage>
        <taxon>Eukaryota</taxon>
        <taxon>Fungi</taxon>
        <taxon>Fungi incertae sedis</taxon>
        <taxon>Mucoromycota</taxon>
        <taxon>Glomeromycotina</taxon>
        <taxon>Glomeromycetes</taxon>
        <taxon>Diversisporales</taxon>
        <taxon>Gigasporaceae</taxon>
        <taxon>Gigaspora</taxon>
    </lineage>
</organism>
<keyword evidence="2" id="KW-1185">Reference proteome</keyword>
<evidence type="ECO:0000313" key="1">
    <source>
        <dbReference type="EMBL" id="RIB23858.1"/>
    </source>
</evidence>
<protein>
    <submittedName>
        <fullName evidence="1">Uncharacterized protein</fullName>
    </submittedName>
</protein>
<reference evidence="1 2" key="1">
    <citation type="submission" date="2018-06" db="EMBL/GenBank/DDBJ databases">
        <title>Comparative genomics reveals the genomic features of Rhizophagus irregularis, R. cerebriforme, R. diaphanum and Gigaspora rosea, and their symbiotic lifestyle signature.</title>
        <authorList>
            <person name="Morin E."/>
            <person name="San Clemente H."/>
            <person name="Chen E.C.H."/>
            <person name="De La Providencia I."/>
            <person name="Hainaut M."/>
            <person name="Kuo A."/>
            <person name="Kohler A."/>
            <person name="Murat C."/>
            <person name="Tang N."/>
            <person name="Roy S."/>
            <person name="Loubradou J."/>
            <person name="Henrissat B."/>
            <person name="Grigoriev I.V."/>
            <person name="Corradi N."/>
            <person name="Roux C."/>
            <person name="Martin F.M."/>
        </authorList>
    </citation>
    <scope>NUCLEOTIDE SEQUENCE [LARGE SCALE GENOMIC DNA]</scope>
    <source>
        <strain evidence="1 2">DAOM 194757</strain>
    </source>
</reference>
<accession>A0A397VPM2</accession>
<comment type="caution">
    <text evidence="1">The sequence shown here is derived from an EMBL/GenBank/DDBJ whole genome shotgun (WGS) entry which is preliminary data.</text>
</comment>
<dbReference type="EMBL" id="QKWP01000241">
    <property type="protein sequence ID" value="RIB23858.1"/>
    <property type="molecule type" value="Genomic_DNA"/>
</dbReference>
<dbReference type="Proteomes" id="UP000266673">
    <property type="component" value="Unassembled WGS sequence"/>
</dbReference>
<name>A0A397VPM2_9GLOM</name>
<sequence>MSSCKKFNRQCERNEQRYSARSADGGAIYIRKRKRNAAFENISEWLLAFKAYMDAVLIIYENREQELNTYKDHINELCMKYEFAAVMRYDEERRVALVMDRDSTLIDRNIEAEGKSFDATTARKSKDGWRRPMYTNTQWFDRKEICIN</sequence>
<dbReference type="AlphaFoldDB" id="A0A397VPM2"/>
<evidence type="ECO:0000313" key="2">
    <source>
        <dbReference type="Proteomes" id="UP000266673"/>
    </source>
</evidence>
<gene>
    <name evidence="1" type="ORF">C2G38_2032377</name>
</gene>